<feature type="transmembrane region" description="Helical" evidence="12">
    <location>
        <begin position="721"/>
        <end position="745"/>
    </location>
</feature>
<dbReference type="InterPro" id="IPR009132">
    <property type="entry name" value="TAAR_fam"/>
</dbReference>
<dbReference type="EMBL" id="JAGFMF010011861">
    <property type="protein sequence ID" value="KAG8510906.1"/>
    <property type="molecule type" value="Genomic_DNA"/>
</dbReference>
<feature type="transmembrane region" description="Helical" evidence="12">
    <location>
        <begin position="1207"/>
        <end position="1227"/>
    </location>
</feature>
<sequence>MGLIILTTLVGNLIVIISISHFKQLHTPTNWLIHSMATVDFLLGCLVMPYSMVRSVEHYWHFGELFCKIHNSTDIMLSSASIFHLSFISIDRYYAVCDPLRYKTKMNLLVIFVMIFISWSVPALFAFGMIFLDLNFKGAEEMYCKQVECSGGCFVFFNKISGVVAFMISFYIPASIMLCLYYRIYFIAKGQARSINDANKLQIGLEEKNGISQSKERKAAKTLGIETFNCSEYGKGSCPENDKPLGVRAAMYSFMAGAIFITVFGNLAMIISISYFKQLHTPTNFLILSMAVTDFLLGFTIMPYSMIRSVENCWYFGLTFCKIHYSFDLMLSITSIFHLCSVAIDRFYAICYPLRYSTKMTVPVIKRLLLLCWSVPGAFAFGVVFSEAYAEGIEGYSILVACSSSCPVMFNKLWGTTLFMAGFFTPGSVMVGIYGKIFAVSRKHAHLSSCPNFENKSCPPTNRPFHVRVIMYSVMTAAMVITIFGNLVIMISISHFKQLHSPTNFLILSMATTDFLLGFVIMPYSMVRSVESCWYFGDVFCKFHASFDMMLSLTSIFHLCSIAIDRFYAVCYPLHYTTTMTVSMIKRLLAFCWSAPALFSFGLVLSEANVSGMQTYEILVACFNFCALTFNKFWGTILFTTCFFTPGSIMVGIYGKIFIVSKRHARVISSMPENTRGELKKNLSKKKDRKAAKTLGIVMGVFLACWLPCFIAVLIDPYLGYSTPIIILDLLVWLGYFNSTCNPLIHGFFYPWFRKALKYIAQTMNSPALWSPPEVQYCFALVNNSCPRNVRSVLSMCAMYAVMAGAIVMTMLGNMVVIVSIAHFKQLHSPTNFLILSMATTDFLLSCVVMPFSMIRSIESCWYFGDLFCKVHSCCDIMLCTTSIFHLCFISVDRYYAVCDPLHYVTKITIPVIEIFLLISWSVPIFFAFGLVFSELNLIGAEDFVAAIDCTGLCVLIFNKLWGVLASVIAFFLPGTVMVGIYIHIFTVARKHAKQIGTGPKVKQVGSESKMKASSKKESKATKTLSIVMGVFVMCWLPFFVLTITDPFINFTTPEDLYNAFLWLGYFNSTFNPIIYGMFYPWFRKALRMILAIYLTCAVGMLITVLGNLFVVFAVSYFKALHTPTNFLLLSLALADMFLGLLVLPLSTVRSVESCWFFGDFLCRLHTYLDTLFCLTSIFHLCFISIDRHCAICEPLIYPSKFTVRVAFRYIVAGWGIPATYTAFFLYTDVVERGLSQWLEEMPCVGSCQLLFNKFWGWLNFPVFFFPCLIMISLYVKIFIVATRQAQQINTMSKSQAGASKRERKAAKTLGIAVGIYLLCWLPFTIDTLVDSLINFITPPLVFDIFIWFAYFNSACNPIIYVFSYRWFRKALKLILSREIFSPRTPTVDFIIFLVARKKAKNIKIFNSTAEAFLRISKTGVKTKQNKTKNQGD</sequence>
<feature type="transmembrane region" description="Helical" evidence="12">
    <location>
        <begin position="1057"/>
        <end position="1079"/>
    </location>
</feature>
<dbReference type="PROSITE" id="PS50262">
    <property type="entry name" value="G_PROTEIN_RECEP_F1_2"/>
    <property type="match status" value="5"/>
</dbReference>
<keyword evidence="3 11" id="KW-0812">Transmembrane</keyword>
<feature type="transmembrane region" description="Helical" evidence="12">
    <location>
        <begin position="249"/>
        <end position="273"/>
    </location>
</feature>
<feature type="transmembrane region" description="Helical" evidence="12">
    <location>
        <begin position="797"/>
        <end position="821"/>
    </location>
</feature>
<protein>
    <submittedName>
        <fullName evidence="15">Trace amine-associated receptor 4</fullName>
    </submittedName>
</protein>
<feature type="transmembrane region" description="Helical" evidence="12">
    <location>
        <begin position="1091"/>
        <end position="1115"/>
    </location>
</feature>
<feature type="transmembrane region" description="Helical" evidence="12">
    <location>
        <begin position="469"/>
        <end position="493"/>
    </location>
</feature>
<feature type="transmembrane region" description="Helical" evidence="12">
    <location>
        <begin position="1025"/>
        <end position="1045"/>
    </location>
</feature>
<evidence type="ECO:0000256" key="12">
    <source>
        <dbReference type="SAM" id="Phobius"/>
    </source>
</evidence>
<comment type="caution">
    <text evidence="15">The sequence shown here is derived from an EMBL/GenBank/DDBJ whole genome shotgun (WGS) entry which is preliminary data.</text>
</comment>
<dbReference type="CDD" id="cd15312">
    <property type="entry name" value="7tmA_TAAR2_3_4"/>
    <property type="match status" value="2"/>
</dbReference>
<keyword evidence="6 12" id="KW-0472">Membrane</keyword>
<keyword evidence="9" id="KW-0325">Glycoprotein</keyword>
<feature type="transmembrane region" description="Helical" evidence="12">
    <location>
        <begin position="912"/>
        <end position="932"/>
    </location>
</feature>
<evidence type="ECO:0000256" key="4">
    <source>
        <dbReference type="ARBA" id="ARBA00022989"/>
    </source>
</evidence>
<feature type="transmembrane region" description="Helical" evidence="12">
    <location>
        <begin position="968"/>
        <end position="989"/>
    </location>
</feature>
<evidence type="ECO:0000259" key="14">
    <source>
        <dbReference type="PROSITE" id="PS50262"/>
    </source>
</evidence>
<dbReference type="PRINTS" id="PR01831">
    <property type="entry name" value="TRACEAMINE1R"/>
</dbReference>
<evidence type="ECO:0000256" key="8">
    <source>
        <dbReference type="ARBA" id="ARBA00023170"/>
    </source>
</evidence>
<feature type="domain" description="G-protein coupled receptors family 1 profile" evidence="14">
    <location>
        <begin position="1107"/>
        <end position="1361"/>
    </location>
</feature>
<keyword evidence="8 11" id="KW-0675">Receptor</keyword>
<feature type="transmembrane region" description="Helical" evidence="12">
    <location>
        <begin position="505"/>
        <end position="527"/>
    </location>
</feature>
<feature type="transmembrane region" description="Helical" evidence="12">
    <location>
        <begin position="108"/>
        <end position="132"/>
    </location>
</feature>
<dbReference type="PRINTS" id="PR01830">
    <property type="entry name" value="TRACEAMINER"/>
</dbReference>
<evidence type="ECO:0000259" key="13">
    <source>
        <dbReference type="PROSITE" id="PS50261"/>
    </source>
</evidence>
<feature type="transmembrane region" description="Helical" evidence="12">
    <location>
        <begin position="1127"/>
        <end position="1146"/>
    </location>
</feature>
<evidence type="ECO:0000256" key="1">
    <source>
        <dbReference type="ARBA" id="ARBA00004651"/>
    </source>
</evidence>
<feature type="domain" description="G-protein coupled receptors family 2 profile 2" evidence="13">
    <location>
        <begin position="1093"/>
        <end position="1353"/>
    </location>
</feature>
<feature type="transmembrane region" description="Helical" evidence="12">
    <location>
        <begin position="695"/>
        <end position="715"/>
    </location>
</feature>
<dbReference type="GO" id="GO:0001594">
    <property type="term" value="F:trace-amine receptor activity"/>
    <property type="evidence" value="ECO:0007669"/>
    <property type="project" value="InterPro"/>
</dbReference>
<evidence type="ECO:0000313" key="15">
    <source>
        <dbReference type="EMBL" id="KAG8510906.1"/>
    </source>
</evidence>
<reference evidence="15" key="1">
    <citation type="journal article" date="2021" name="Evol. Appl.">
        <title>The genome of the Pyrenean desman and the effects of bottlenecks and inbreeding on the genomic landscape of an endangered species.</title>
        <authorList>
            <person name="Escoda L."/>
            <person name="Castresana J."/>
        </authorList>
    </citation>
    <scope>NUCLEOTIDE SEQUENCE</scope>
    <source>
        <strain evidence="15">IBE-C5619</strain>
    </source>
</reference>
<evidence type="ECO:0000256" key="6">
    <source>
        <dbReference type="ARBA" id="ARBA00023136"/>
    </source>
</evidence>
<keyword evidence="10 11" id="KW-0807">Transducer</keyword>
<dbReference type="InterPro" id="IPR009133">
    <property type="entry name" value="TAAR1"/>
</dbReference>
<dbReference type="SMART" id="SM01381">
    <property type="entry name" value="7TM_GPCR_Srsx"/>
    <property type="match status" value="1"/>
</dbReference>
<dbReference type="SUPFAM" id="SSF81321">
    <property type="entry name" value="Family A G protein-coupled receptor-like"/>
    <property type="match status" value="5"/>
</dbReference>
<dbReference type="GO" id="GO:1990080">
    <property type="term" value="F:2-phenylethylamine receptor activity"/>
    <property type="evidence" value="ECO:0007669"/>
    <property type="project" value="TreeGrafter"/>
</dbReference>
<evidence type="ECO:0000256" key="7">
    <source>
        <dbReference type="ARBA" id="ARBA00023157"/>
    </source>
</evidence>
<evidence type="ECO:0000256" key="5">
    <source>
        <dbReference type="ARBA" id="ARBA00023040"/>
    </source>
</evidence>
<comment type="similarity">
    <text evidence="11">Belongs to the G-protein coupled receptor 1 family.</text>
</comment>
<organism evidence="15 16">
    <name type="scientific">Galemys pyrenaicus</name>
    <name type="common">Iberian desman</name>
    <name type="synonym">Pyrenean desman</name>
    <dbReference type="NCBI Taxonomy" id="202257"/>
    <lineage>
        <taxon>Eukaryota</taxon>
        <taxon>Metazoa</taxon>
        <taxon>Chordata</taxon>
        <taxon>Craniata</taxon>
        <taxon>Vertebrata</taxon>
        <taxon>Euteleostomi</taxon>
        <taxon>Mammalia</taxon>
        <taxon>Eutheria</taxon>
        <taxon>Laurasiatheria</taxon>
        <taxon>Eulipotyphla</taxon>
        <taxon>Talpidae</taxon>
        <taxon>Galemys</taxon>
    </lineage>
</organism>
<feature type="transmembrane region" description="Helical" evidence="12">
    <location>
        <begin position="633"/>
        <end position="654"/>
    </location>
</feature>
<feature type="transmembrane region" description="Helical" evidence="12">
    <location>
        <begin position="1307"/>
        <end position="1326"/>
    </location>
</feature>
<dbReference type="PANTHER" id="PTHR24249">
    <property type="entry name" value="HISTAMINE RECEPTOR-RELATED G-PROTEIN COUPLED RECEPTOR"/>
    <property type="match status" value="1"/>
</dbReference>
<feature type="transmembrane region" description="Helical" evidence="12">
    <location>
        <begin position="368"/>
        <end position="389"/>
    </location>
</feature>
<dbReference type="GO" id="GO:0001662">
    <property type="term" value="P:behavioral fear response"/>
    <property type="evidence" value="ECO:0007669"/>
    <property type="project" value="TreeGrafter"/>
</dbReference>
<dbReference type="CDD" id="cd15318">
    <property type="entry name" value="7tmA_TAAR5"/>
    <property type="match status" value="1"/>
</dbReference>
<dbReference type="GO" id="GO:0005886">
    <property type="term" value="C:plasma membrane"/>
    <property type="evidence" value="ECO:0007669"/>
    <property type="project" value="UniProtKB-SubCell"/>
</dbReference>
<feature type="transmembrane region" description="Helical" evidence="12">
    <location>
        <begin position="285"/>
        <end position="307"/>
    </location>
</feature>
<dbReference type="Gene3D" id="1.20.1070.10">
    <property type="entry name" value="Rhodopsin 7-helix transmembrane proteins"/>
    <property type="match status" value="5"/>
</dbReference>
<keyword evidence="4 12" id="KW-1133">Transmembrane helix</keyword>
<keyword evidence="16" id="KW-1185">Reference proteome</keyword>
<dbReference type="InterPro" id="IPR000276">
    <property type="entry name" value="GPCR_Rhodpsn"/>
</dbReference>
<feature type="domain" description="G-protein coupled receptors family 1 profile" evidence="14">
    <location>
        <begin position="11"/>
        <end position="223"/>
    </location>
</feature>
<dbReference type="PROSITE" id="PS50261">
    <property type="entry name" value="G_PROTEIN_RECEP_F2_4"/>
    <property type="match status" value="1"/>
</dbReference>
<evidence type="ECO:0000256" key="3">
    <source>
        <dbReference type="ARBA" id="ARBA00022692"/>
    </source>
</evidence>
<feature type="transmembrane region" description="Helical" evidence="12">
    <location>
        <begin position="32"/>
        <end position="53"/>
    </location>
</feature>
<dbReference type="InterPro" id="IPR017452">
    <property type="entry name" value="GPCR_Rhodpsn_7TM"/>
</dbReference>
<feature type="transmembrane region" description="Helical" evidence="12">
    <location>
        <begin position="833"/>
        <end position="855"/>
    </location>
</feature>
<evidence type="ECO:0000256" key="11">
    <source>
        <dbReference type="RuleBase" id="RU000688"/>
    </source>
</evidence>
<dbReference type="OrthoDB" id="10042731at2759"/>
<feature type="domain" description="G-protein coupled receptors family 1 profile" evidence="14">
    <location>
        <begin position="265"/>
        <end position="484"/>
    </location>
</feature>
<dbReference type="InterPro" id="IPR050569">
    <property type="entry name" value="TAAR"/>
</dbReference>
<gene>
    <name evidence="15" type="ORF">J0S82_010591</name>
</gene>
<dbReference type="PROSITE" id="PS00237">
    <property type="entry name" value="G_PROTEIN_RECEP_F1_1"/>
    <property type="match status" value="4"/>
</dbReference>
<evidence type="ECO:0000256" key="10">
    <source>
        <dbReference type="ARBA" id="ARBA00023224"/>
    </source>
</evidence>
<dbReference type="InterPro" id="IPR017981">
    <property type="entry name" value="GPCR_2-like_7TM"/>
</dbReference>
<feature type="domain" description="G-protein coupled receptors family 1 profile" evidence="14">
    <location>
        <begin position="485"/>
        <end position="746"/>
    </location>
</feature>
<keyword evidence="5 11" id="KW-0297">G-protein coupled receptor</keyword>
<dbReference type="PRINTS" id="PR00237">
    <property type="entry name" value="GPCRRHODOPSN"/>
</dbReference>
<evidence type="ECO:0000313" key="16">
    <source>
        <dbReference type="Proteomes" id="UP000700334"/>
    </source>
</evidence>
<feature type="transmembrane region" description="Helical" evidence="12">
    <location>
        <begin position="588"/>
        <end position="606"/>
    </location>
</feature>
<dbReference type="Proteomes" id="UP000700334">
    <property type="component" value="Unassembled WGS sequence"/>
</dbReference>
<dbReference type="GO" id="GO:0007166">
    <property type="term" value="P:cell surface receptor signaling pathway"/>
    <property type="evidence" value="ECO:0007669"/>
    <property type="project" value="InterPro"/>
</dbReference>
<name>A0A8J6DJX5_GALPY</name>
<feature type="transmembrane region" description="Helical" evidence="12">
    <location>
        <begin position="1346"/>
        <end position="1368"/>
    </location>
</feature>
<dbReference type="Pfam" id="PF00001">
    <property type="entry name" value="7tm_1"/>
    <property type="match status" value="5"/>
</dbReference>
<comment type="subcellular location">
    <subcellularLocation>
        <location evidence="1">Cell membrane</location>
        <topology evidence="1">Multi-pass membrane protein</topology>
    </subcellularLocation>
</comment>
<feature type="transmembrane region" description="Helical" evidence="12">
    <location>
        <begin position="1264"/>
        <end position="1286"/>
    </location>
</feature>
<feature type="transmembrane region" description="Helical" evidence="12">
    <location>
        <begin position="418"/>
        <end position="439"/>
    </location>
</feature>
<feature type="domain" description="G-protein coupled receptors family 1 profile" evidence="14">
    <location>
        <begin position="813"/>
        <end position="1076"/>
    </location>
</feature>
<dbReference type="FunFam" id="1.20.1070.10:FF:000030">
    <property type="entry name" value="trace amine-associated receptor 1"/>
    <property type="match status" value="5"/>
</dbReference>
<accession>A0A8J6DJX5</accession>
<dbReference type="PANTHER" id="PTHR24249:SF220">
    <property type="entry name" value="TRACE AMINE-ASSOCIATED RECEPTOR 4"/>
    <property type="match status" value="1"/>
</dbReference>
<evidence type="ECO:0000256" key="2">
    <source>
        <dbReference type="ARBA" id="ARBA00022475"/>
    </source>
</evidence>
<evidence type="ECO:0000256" key="9">
    <source>
        <dbReference type="ARBA" id="ARBA00023180"/>
    </source>
</evidence>
<feature type="transmembrane region" description="Helical" evidence="12">
    <location>
        <begin position="163"/>
        <end position="184"/>
    </location>
</feature>
<proteinExistence type="inferred from homology"/>
<keyword evidence="7" id="KW-1015">Disulfide bond</keyword>
<keyword evidence="2" id="KW-1003">Cell membrane</keyword>
<dbReference type="GO" id="GO:0007635">
    <property type="term" value="P:chemosensory behavior"/>
    <property type="evidence" value="ECO:0007669"/>
    <property type="project" value="TreeGrafter"/>
</dbReference>